<feature type="region of interest" description="Disordered" evidence="1">
    <location>
        <begin position="414"/>
        <end position="508"/>
    </location>
</feature>
<proteinExistence type="predicted"/>
<dbReference type="EMBL" id="FN649760">
    <property type="protein sequence ID" value="CBJ33370.1"/>
    <property type="molecule type" value="Genomic_DNA"/>
</dbReference>
<gene>
    <name evidence="2" type="ORF">Esi_0471_0001</name>
</gene>
<name>D7G2D6_ECTSI</name>
<dbReference type="Proteomes" id="UP000002630">
    <property type="component" value="Unassembled WGS sequence"/>
</dbReference>
<evidence type="ECO:0000313" key="3">
    <source>
        <dbReference type="Proteomes" id="UP000002630"/>
    </source>
</evidence>
<reference evidence="2 3" key="1">
    <citation type="journal article" date="2010" name="Nature">
        <title>The Ectocarpus genome and the independent evolution of multicellularity in brown algae.</title>
        <authorList>
            <person name="Cock J.M."/>
            <person name="Sterck L."/>
            <person name="Rouze P."/>
            <person name="Scornet D."/>
            <person name="Allen A.E."/>
            <person name="Amoutzias G."/>
            <person name="Anthouard V."/>
            <person name="Artiguenave F."/>
            <person name="Aury J.M."/>
            <person name="Badger J.H."/>
            <person name="Beszteri B."/>
            <person name="Billiau K."/>
            <person name="Bonnet E."/>
            <person name="Bothwell J.H."/>
            <person name="Bowler C."/>
            <person name="Boyen C."/>
            <person name="Brownlee C."/>
            <person name="Carrano C.J."/>
            <person name="Charrier B."/>
            <person name="Cho G.Y."/>
            <person name="Coelho S.M."/>
            <person name="Collen J."/>
            <person name="Corre E."/>
            <person name="Da Silva C."/>
            <person name="Delage L."/>
            <person name="Delaroque N."/>
            <person name="Dittami S.M."/>
            <person name="Doulbeau S."/>
            <person name="Elias M."/>
            <person name="Farnham G."/>
            <person name="Gachon C.M."/>
            <person name="Gschloessl B."/>
            <person name="Heesch S."/>
            <person name="Jabbari K."/>
            <person name="Jubin C."/>
            <person name="Kawai H."/>
            <person name="Kimura K."/>
            <person name="Kloareg B."/>
            <person name="Kupper F.C."/>
            <person name="Lang D."/>
            <person name="Le Bail A."/>
            <person name="Leblanc C."/>
            <person name="Lerouge P."/>
            <person name="Lohr M."/>
            <person name="Lopez P.J."/>
            <person name="Martens C."/>
            <person name="Maumus F."/>
            <person name="Michel G."/>
            <person name="Miranda-Saavedra D."/>
            <person name="Morales J."/>
            <person name="Moreau H."/>
            <person name="Motomura T."/>
            <person name="Nagasato C."/>
            <person name="Napoli C.A."/>
            <person name="Nelson D.R."/>
            <person name="Nyvall-Collen P."/>
            <person name="Peters A.F."/>
            <person name="Pommier C."/>
            <person name="Potin P."/>
            <person name="Poulain J."/>
            <person name="Quesneville H."/>
            <person name="Read B."/>
            <person name="Rensing S.A."/>
            <person name="Ritter A."/>
            <person name="Rousvoal S."/>
            <person name="Samanta M."/>
            <person name="Samson G."/>
            <person name="Schroeder D.C."/>
            <person name="Segurens B."/>
            <person name="Strittmatter M."/>
            <person name="Tonon T."/>
            <person name="Tregear J.W."/>
            <person name="Valentin K."/>
            <person name="von Dassow P."/>
            <person name="Yamagishi T."/>
            <person name="Van de Peer Y."/>
            <person name="Wincker P."/>
        </authorList>
    </citation>
    <scope>NUCLEOTIDE SEQUENCE [LARGE SCALE GENOMIC DNA]</scope>
    <source>
        <strain evidence="3">Ec32 / CCAP1310/4</strain>
    </source>
</reference>
<organism evidence="2 3">
    <name type="scientific">Ectocarpus siliculosus</name>
    <name type="common">Brown alga</name>
    <name type="synonym">Conferva siliculosa</name>
    <dbReference type="NCBI Taxonomy" id="2880"/>
    <lineage>
        <taxon>Eukaryota</taxon>
        <taxon>Sar</taxon>
        <taxon>Stramenopiles</taxon>
        <taxon>Ochrophyta</taxon>
        <taxon>PX clade</taxon>
        <taxon>Phaeophyceae</taxon>
        <taxon>Ectocarpales</taxon>
        <taxon>Ectocarpaceae</taxon>
        <taxon>Ectocarpus</taxon>
    </lineage>
</organism>
<feature type="region of interest" description="Disordered" evidence="1">
    <location>
        <begin position="325"/>
        <end position="383"/>
    </location>
</feature>
<dbReference type="InterPro" id="IPR011989">
    <property type="entry name" value="ARM-like"/>
</dbReference>
<feature type="region of interest" description="Disordered" evidence="1">
    <location>
        <begin position="51"/>
        <end position="81"/>
    </location>
</feature>
<feature type="compositionally biased region" description="Polar residues" evidence="1">
    <location>
        <begin position="423"/>
        <end position="432"/>
    </location>
</feature>
<evidence type="ECO:0000256" key="1">
    <source>
        <dbReference type="SAM" id="MobiDB-lite"/>
    </source>
</evidence>
<keyword evidence="3" id="KW-1185">Reference proteome</keyword>
<dbReference type="AlphaFoldDB" id="D7G2D6"/>
<evidence type="ECO:0000313" key="2">
    <source>
        <dbReference type="EMBL" id="CBJ33370.1"/>
    </source>
</evidence>
<feature type="compositionally biased region" description="Low complexity" evidence="1">
    <location>
        <begin position="433"/>
        <end position="456"/>
    </location>
</feature>
<dbReference type="SUPFAM" id="SSF48371">
    <property type="entry name" value="ARM repeat"/>
    <property type="match status" value="1"/>
</dbReference>
<dbReference type="InParanoid" id="D7G2D6"/>
<dbReference type="OrthoDB" id="10388951at2759"/>
<protein>
    <submittedName>
        <fullName evidence="2">Uncharacterized protein</fullName>
    </submittedName>
</protein>
<dbReference type="InterPro" id="IPR016024">
    <property type="entry name" value="ARM-type_fold"/>
</dbReference>
<dbReference type="Gene3D" id="1.25.10.10">
    <property type="entry name" value="Leucine-rich Repeat Variant"/>
    <property type="match status" value="1"/>
</dbReference>
<accession>D7G2D6</accession>
<sequence length="598" mass="62980">MSQVVDVLPMGTIVTLSTDWGEVMEKHPQRGKNGKGKVLWMVEPQEGFLERRPLEDLPANRGDEADEAEVAAPPPHAAPVSLTPEERMGIVRGATKMSELLRSTLRRGAYFEGAAGVHSFLEVHRAALRAAATLMRKDPASREGLLECRGIELFVLIVSKFCEEDRLLCEYGCWALAVFAGEGDSDSDSDPSVFRFQEAVVEAGGLAAVGCAVDAHPDSAQLRRCGVSALAAIVHDNASTAGQLHSLNLQATVAEDSIRRWPNDPELSCLACWVLRSVVEPPSRLPRQGDPELRGKGDVVLHGGIGGDGGSVVGSKFRLRRKSVEEVEVGSAMPENSGESSLQKRNGGGLEGDNSLALGSGDDPRDQSGDANETGGCGGGVFMEGSTMSGSVFGMGDNETSDLLISLADDDDIDDATTATGRKPSSPSGQAGSVSPAASTTTAAAPVSAVTASSTSNKHRGLEGVPVNEGRWDAPMEQLGRAGQSTISSESLRAGEPIGSGTREAGEGRVAGQAGVVMAAAFEGEEDGEVLERLLKLAEATKVLNHDNEDTRKAASRLVEAILRQIDSTYVRSSRRRRRASQARVARVLREGQAIGAL</sequence>